<dbReference type="AlphaFoldDB" id="A0A7H8R8D8"/>
<dbReference type="InterPro" id="IPR010497">
    <property type="entry name" value="Epoxide_hydro_N"/>
</dbReference>
<protein>
    <recommendedName>
        <fullName evidence="4">Epoxide hydrolase N-terminal domain-containing protein</fullName>
    </recommendedName>
</protein>
<comment type="similarity">
    <text evidence="1">Belongs to the peptidase S33 family.</text>
</comment>
<evidence type="ECO:0000313" key="6">
    <source>
        <dbReference type="Proteomes" id="UP000509510"/>
    </source>
</evidence>
<dbReference type="GeneID" id="55997304"/>
<dbReference type="PANTHER" id="PTHR21661:SF35">
    <property type="entry name" value="EPOXIDE HYDROLASE"/>
    <property type="match status" value="1"/>
</dbReference>
<dbReference type="GO" id="GO:0097176">
    <property type="term" value="P:epoxide metabolic process"/>
    <property type="evidence" value="ECO:0007669"/>
    <property type="project" value="TreeGrafter"/>
</dbReference>
<evidence type="ECO:0000256" key="3">
    <source>
        <dbReference type="ARBA" id="ARBA00022801"/>
    </source>
</evidence>
<dbReference type="PRINTS" id="PR00412">
    <property type="entry name" value="EPOXHYDRLASE"/>
</dbReference>
<evidence type="ECO:0000256" key="2">
    <source>
        <dbReference type="ARBA" id="ARBA00022797"/>
    </source>
</evidence>
<keyword evidence="6" id="KW-1185">Reference proteome</keyword>
<dbReference type="EMBL" id="CP055902">
    <property type="protein sequence ID" value="QKX62660.1"/>
    <property type="molecule type" value="Genomic_DNA"/>
</dbReference>
<dbReference type="InterPro" id="IPR000639">
    <property type="entry name" value="Epox_hydrolase-like"/>
</dbReference>
<sequence length="448" mass="49889">MGTTVGTGTSTIKPFKISIPDAQLSSLHQKLALASFPDEVDHDDSQQWSMGAPLDDIKRLTNHWKHSFDWRKAERELNETLPQFVASVPVSGFGELDVHFVYQRGETRKGRVAIPLLFIHGWPGSFVEVQKILPLLTQVSEDEDDLPVFDVVAPSLPNFGFSEGASKVLSLLYILVIQLIRFQKGFGLAQYAESMNAVMAALGYSEYVVQGGDWGSFIARAMATFYPTHVKAVHLNFIPMPPPYPWKHPLLFLQTLLTLPFSATERAKVSVLRAYLDDGSGYSKQQDTRPQTLGYALHDSPVGLLAWVYEKLQAWTDSYAWTDDEVLQWVSIYLFSRAGPAASLRIYYESTHPVRPQENDGKMISRDQTVYDPLPSSVKIAVANFPKEILQSPSSWIQAAGNVVRETTFDRGGHFAAWEVPALLAHDVKAFMSKAGEGYGIVSGKDGY</sequence>
<keyword evidence="2" id="KW-0058">Aromatic hydrocarbons catabolism</keyword>
<reference evidence="6" key="1">
    <citation type="submission" date="2020-06" db="EMBL/GenBank/DDBJ databases">
        <title>A chromosome-scale genome assembly of Talaromyces rugulosus W13939.</title>
        <authorList>
            <person name="Wang B."/>
            <person name="Guo L."/>
            <person name="Ye K."/>
            <person name="Wang L."/>
        </authorList>
    </citation>
    <scope>NUCLEOTIDE SEQUENCE [LARGE SCALE GENOMIC DNA]</scope>
    <source>
        <strain evidence="6">W13939</strain>
    </source>
</reference>
<evidence type="ECO:0000313" key="5">
    <source>
        <dbReference type="EMBL" id="QKX62660.1"/>
    </source>
</evidence>
<name>A0A7H8R8D8_TALRU</name>
<organism evidence="5 6">
    <name type="scientific">Talaromyces rugulosus</name>
    <name type="common">Penicillium rugulosum</name>
    <dbReference type="NCBI Taxonomy" id="121627"/>
    <lineage>
        <taxon>Eukaryota</taxon>
        <taxon>Fungi</taxon>
        <taxon>Dikarya</taxon>
        <taxon>Ascomycota</taxon>
        <taxon>Pezizomycotina</taxon>
        <taxon>Eurotiomycetes</taxon>
        <taxon>Eurotiomycetidae</taxon>
        <taxon>Eurotiales</taxon>
        <taxon>Trichocomaceae</taxon>
        <taxon>Talaromyces</taxon>
        <taxon>Talaromyces sect. Islandici</taxon>
    </lineage>
</organism>
<dbReference type="RefSeq" id="XP_035348834.1">
    <property type="nucleotide sequence ID" value="XM_035492941.1"/>
</dbReference>
<dbReference type="GO" id="GO:0004301">
    <property type="term" value="F:epoxide hydrolase activity"/>
    <property type="evidence" value="ECO:0007669"/>
    <property type="project" value="TreeGrafter"/>
</dbReference>
<proteinExistence type="inferred from homology"/>
<dbReference type="Proteomes" id="UP000509510">
    <property type="component" value="Chromosome V"/>
</dbReference>
<dbReference type="OrthoDB" id="7130006at2759"/>
<dbReference type="SUPFAM" id="SSF53474">
    <property type="entry name" value="alpha/beta-Hydrolases"/>
    <property type="match status" value="1"/>
</dbReference>
<dbReference type="Gene3D" id="3.40.50.1820">
    <property type="entry name" value="alpha/beta hydrolase"/>
    <property type="match status" value="1"/>
</dbReference>
<keyword evidence="3" id="KW-0378">Hydrolase</keyword>
<gene>
    <name evidence="5" type="ORF">TRUGW13939_09821</name>
</gene>
<dbReference type="InterPro" id="IPR016292">
    <property type="entry name" value="Epoxide_hydrolase"/>
</dbReference>
<dbReference type="InterPro" id="IPR029058">
    <property type="entry name" value="AB_hydrolase_fold"/>
</dbReference>
<dbReference type="PANTHER" id="PTHR21661">
    <property type="entry name" value="EPOXIDE HYDROLASE 1-RELATED"/>
    <property type="match status" value="1"/>
</dbReference>
<accession>A0A7H8R8D8</accession>
<evidence type="ECO:0000259" key="4">
    <source>
        <dbReference type="Pfam" id="PF06441"/>
    </source>
</evidence>
<evidence type="ECO:0000256" key="1">
    <source>
        <dbReference type="ARBA" id="ARBA00010088"/>
    </source>
</evidence>
<dbReference type="KEGG" id="trg:TRUGW13939_09821"/>
<dbReference type="PIRSF" id="PIRSF001112">
    <property type="entry name" value="Epoxide_hydrolase"/>
    <property type="match status" value="1"/>
</dbReference>
<dbReference type="Pfam" id="PF06441">
    <property type="entry name" value="EHN"/>
    <property type="match status" value="1"/>
</dbReference>
<feature type="domain" description="Epoxide hydrolase N-terminal" evidence="4">
    <location>
        <begin position="12"/>
        <end position="129"/>
    </location>
</feature>